<feature type="domain" description="DUF4015" evidence="2">
    <location>
        <begin position="70"/>
        <end position="393"/>
    </location>
</feature>
<keyword evidence="1" id="KW-0732">Signal</keyword>
<dbReference type="EMBL" id="JAROCC010000003">
    <property type="protein sequence ID" value="MDN4606860.1"/>
    <property type="molecule type" value="Genomic_DNA"/>
</dbReference>
<evidence type="ECO:0000313" key="4">
    <source>
        <dbReference type="Proteomes" id="UP001175097"/>
    </source>
</evidence>
<keyword evidence="4" id="KW-1185">Reference proteome</keyword>
<feature type="signal peptide" evidence="1">
    <location>
        <begin position="1"/>
        <end position="24"/>
    </location>
</feature>
<dbReference type="Pfam" id="PF13200">
    <property type="entry name" value="DUF4015"/>
    <property type="match status" value="1"/>
</dbReference>
<evidence type="ECO:0000256" key="1">
    <source>
        <dbReference type="SAM" id="SignalP"/>
    </source>
</evidence>
<proteinExistence type="predicted"/>
<reference evidence="3" key="1">
    <citation type="submission" date="2023-03" db="EMBL/GenBank/DDBJ databases">
        <title>MT1 and MT2 Draft Genomes of Novel Species.</title>
        <authorList>
            <person name="Venkateswaran K."/>
        </authorList>
    </citation>
    <scope>NUCLEOTIDE SEQUENCE</scope>
    <source>
        <strain evidence="3">F6_3S_P_2</strain>
    </source>
</reference>
<dbReference type="InterPro" id="IPR025275">
    <property type="entry name" value="DUF4015"/>
</dbReference>
<gene>
    <name evidence="3" type="ORF">P5G49_05125</name>
</gene>
<dbReference type="Proteomes" id="UP001175097">
    <property type="component" value="Unassembled WGS sequence"/>
</dbReference>
<comment type="caution">
    <text evidence="3">The sequence shown here is derived from an EMBL/GenBank/DDBJ whole genome shotgun (WGS) entry which is preliminary data.</text>
</comment>
<feature type="chain" id="PRO_5046548939" evidence="1">
    <location>
        <begin position="25"/>
        <end position="401"/>
    </location>
</feature>
<dbReference type="RefSeq" id="WP_301242409.1">
    <property type="nucleotide sequence ID" value="NZ_JAROCC010000003.1"/>
</dbReference>
<sequence>MKKMKFLSSLLLAAAVVIPTMAHADETIKDIEFAERTYGFEAVDEAIVASSKLFRYDSGLVFEYPDAVRGIYVTGHSAGGARFEKLLNLIGSTDLNAMVIDIKDDFGYLTYKPQEDSPLFGLGIGKPYIKDPQKMLKTLEENKVYPIARIVVFKDSVLAEQRPDLSFMDGDQVWKNGRKESFVNPFMKEVWDHNVQIAIEAAKMGFKEIQFDYVRFPEGFEKRADVLGYTMEDYKDSELDPVQRRVEAVTDFVAYAREQLKPYDVDVSVDIFGYSATLPEAPGIGQNFSKISENVDVISSMIYPSHWTSYFGISKPDLEPYRLVSEYAKVENAKLGELENPPTSRPWLQDFSAPWLGAGNYLRYGKNEVEAQIKALQDNGINEFLLWNAGNSYTEGVDYTP</sequence>
<keyword evidence="3" id="KW-0378">Hydrolase</keyword>
<evidence type="ECO:0000259" key="2">
    <source>
        <dbReference type="Pfam" id="PF13200"/>
    </source>
</evidence>
<organism evidence="3 4">
    <name type="scientific">Sporosarcina highlanderae</name>
    <dbReference type="NCBI Taxonomy" id="3035916"/>
    <lineage>
        <taxon>Bacteria</taxon>
        <taxon>Bacillati</taxon>
        <taxon>Bacillota</taxon>
        <taxon>Bacilli</taxon>
        <taxon>Bacillales</taxon>
        <taxon>Caryophanaceae</taxon>
        <taxon>Sporosarcina</taxon>
    </lineage>
</organism>
<evidence type="ECO:0000313" key="3">
    <source>
        <dbReference type="EMBL" id="MDN4606860.1"/>
    </source>
</evidence>
<dbReference type="GO" id="GO:0016787">
    <property type="term" value="F:hydrolase activity"/>
    <property type="evidence" value="ECO:0007669"/>
    <property type="project" value="UniProtKB-KW"/>
</dbReference>
<accession>A0ABT8JNZ0</accession>
<name>A0ABT8JNZ0_9BACL</name>
<dbReference type="Gene3D" id="3.20.20.80">
    <property type="entry name" value="Glycosidases"/>
    <property type="match status" value="1"/>
</dbReference>
<protein>
    <submittedName>
        <fullName evidence="3">Glycoside hydrolase</fullName>
    </submittedName>
</protein>